<dbReference type="InterPro" id="IPR008514">
    <property type="entry name" value="T6SS_Hcp"/>
</dbReference>
<evidence type="ECO:0008006" key="3">
    <source>
        <dbReference type="Google" id="ProtNLM"/>
    </source>
</evidence>
<dbReference type="PANTHER" id="PTHR36152">
    <property type="entry name" value="CYTOPLASMIC PROTEIN-RELATED"/>
    <property type="match status" value="1"/>
</dbReference>
<proteinExistence type="predicted"/>
<dbReference type="AlphaFoldDB" id="A0A4S3KJK1"/>
<dbReference type="SUPFAM" id="SSF141452">
    <property type="entry name" value="Hcp1-like"/>
    <property type="match status" value="1"/>
</dbReference>
<protein>
    <recommendedName>
        <fullName evidence="3">Hcp1 family type VI secretion system effector</fullName>
    </recommendedName>
</protein>
<organism evidence="1 2">
    <name type="scientific">Rhodanobacter lindaniclasticus</name>
    <dbReference type="NCBI Taxonomy" id="75310"/>
    <lineage>
        <taxon>Bacteria</taxon>
        <taxon>Pseudomonadati</taxon>
        <taxon>Pseudomonadota</taxon>
        <taxon>Gammaproteobacteria</taxon>
        <taxon>Lysobacterales</taxon>
        <taxon>Rhodanobacteraceae</taxon>
        <taxon>Rhodanobacter</taxon>
    </lineage>
</organism>
<dbReference type="RefSeq" id="WP_136257331.1">
    <property type="nucleotide sequence ID" value="NZ_MWIO01000013.1"/>
</dbReference>
<keyword evidence="2" id="KW-1185">Reference proteome</keyword>
<comment type="caution">
    <text evidence="1">The sequence shown here is derived from an EMBL/GenBank/DDBJ whole genome shotgun (WGS) entry which is preliminary data.</text>
</comment>
<accession>A0A4S3KJK1</accession>
<dbReference type="Pfam" id="PF05638">
    <property type="entry name" value="T6SS_HCP"/>
    <property type="match status" value="1"/>
</dbReference>
<dbReference type="InterPro" id="IPR036624">
    <property type="entry name" value="Hcp1-lik_sf"/>
</dbReference>
<evidence type="ECO:0000313" key="1">
    <source>
        <dbReference type="EMBL" id="THD08849.1"/>
    </source>
</evidence>
<dbReference type="InterPro" id="IPR053165">
    <property type="entry name" value="HSI-I_assembly_Hcp1"/>
</dbReference>
<dbReference type="Proteomes" id="UP000306317">
    <property type="component" value="Unassembled WGS sequence"/>
</dbReference>
<reference evidence="1 2" key="1">
    <citation type="submission" date="2017-02" db="EMBL/GenBank/DDBJ databases">
        <title>Whole genome sequencing of Rhodanobacter lindaniclasticus DSM 17932.</title>
        <authorList>
            <person name="Kumar S."/>
            <person name="Patil P."/>
            <person name="Patil P.B."/>
        </authorList>
    </citation>
    <scope>NUCLEOTIDE SEQUENCE [LARGE SCALE GENOMIC DNA]</scope>
    <source>
        <strain evidence="1 2">DSM 17932</strain>
    </source>
</reference>
<evidence type="ECO:0000313" key="2">
    <source>
        <dbReference type="Proteomes" id="UP000306317"/>
    </source>
</evidence>
<sequence>MALDMHLKLEGGDVTFTGESKHAKHKDQIQLLAWSWGMSQSGSFGHGTGGGAGKANVQDISFTKYIDKSTTSFIKALVTGAHVDTATLFISKAGGKQEDYFTIKLTSAMITSYSTGGSGGEDMLTENISISFAKFDVEYFAQNDKGVVASAGTVGYSVEEVAAS</sequence>
<name>A0A4S3KJK1_9GAMM</name>
<gene>
    <name evidence="1" type="ORF">B1991_03550</name>
</gene>
<dbReference type="PANTHER" id="PTHR36152:SF5">
    <property type="entry name" value="PROTEIN HCP1"/>
    <property type="match status" value="1"/>
</dbReference>
<dbReference type="Gene3D" id="2.30.110.20">
    <property type="entry name" value="Hcp1-like"/>
    <property type="match status" value="1"/>
</dbReference>
<dbReference type="EMBL" id="MWIO01000013">
    <property type="protein sequence ID" value="THD08849.1"/>
    <property type="molecule type" value="Genomic_DNA"/>
</dbReference>
<dbReference type="OrthoDB" id="4865570at2"/>
<dbReference type="NCBIfam" id="TIGR03344">
    <property type="entry name" value="VI_effect_Hcp1"/>
    <property type="match status" value="1"/>
</dbReference>